<evidence type="ECO:0000313" key="1">
    <source>
        <dbReference type="EMBL" id="OAV01993.1"/>
    </source>
</evidence>
<dbReference type="AlphaFoldDB" id="A0A7Z0V043"/>
<protein>
    <submittedName>
        <fullName evidence="1">Uncharacterized protein</fullName>
    </submittedName>
</protein>
<dbReference type="EMBL" id="LXHE01000002">
    <property type="protein sequence ID" value="OAV01993.1"/>
    <property type="molecule type" value="Genomic_DNA"/>
</dbReference>
<organism evidence="1 2">
    <name type="scientific">Moraxella catarrhalis</name>
    <name type="common">Branhamella catarrhalis</name>
    <dbReference type="NCBI Taxonomy" id="480"/>
    <lineage>
        <taxon>Bacteria</taxon>
        <taxon>Pseudomonadati</taxon>
        <taxon>Pseudomonadota</taxon>
        <taxon>Gammaproteobacteria</taxon>
        <taxon>Moraxellales</taxon>
        <taxon>Moraxellaceae</taxon>
        <taxon>Moraxella</taxon>
    </lineage>
</organism>
<accession>A0A7Z0V043</accession>
<proteinExistence type="predicted"/>
<evidence type="ECO:0000313" key="2">
    <source>
        <dbReference type="Proteomes" id="UP000078446"/>
    </source>
</evidence>
<name>A0A7Z0V043_MORCA</name>
<reference evidence="1 2" key="1">
    <citation type="journal article" date="2016" name="Genome Biol. Evol.">
        <title>Comparative Genomic Analyses of the Moraxella catarrhalis Serosensitive and Seroresistant Lineages Demonstrate Their Independent Evolution.</title>
        <authorList>
            <person name="Earl J.P."/>
            <person name="de Vries S.P."/>
            <person name="Ahmed A."/>
            <person name="Powell E."/>
            <person name="Schultz M.P."/>
            <person name="Hermans P.W."/>
            <person name="Hill D.J."/>
            <person name="Zhou Z."/>
            <person name="Constantinidou C.I."/>
            <person name="Hu F.Z."/>
            <person name="Bootsma H.J."/>
            <person name="Ehrlich G.D."/>
        </authorList>
    </citation>
    <scope>NUCLEOTIDE SEQUENCE [LARGE SCALE GENOMIC DNA]</scope>
    <source>
        <strain evidence="1 2">Z7574</strain>
    </source>
</reference>
<gene>
    <name evidence="1" type="ORF">AO382_0359</name>
</gene>
<sequence>MLFIIINLAQICHCFHHTNQNLGTILFNKNHKNTKIW</sequence>
<comment type="caution">
    <text evidence="1">The sequence shown here is derived from an EMBL/GenBank/DDBJ whole genome shotgun (WGS) entry which is preliminary data.</text>
</comment>
<dbReference type="Proteomes" id="UP000078446">
    <property type="component" value="Unassembled WGS sequence"/>
</dbReference>